<accession>A0ACC2QS99</accession>
<dbReference type="Proteomes" id="UP001231649">
    <property type="component" value="Chromosome 14"/>
</dbReference>
<protein>
    <submittedName>
        <fullName evidence="1">Uncharacterized protein</fullName>
    </submittedName>
</protein>
<evidence type="ECO:0000313" key="1">
    <source>
        <dbReference type="EMBL" id="KAJ8723224.1"/>
    </source>
</evidence>
<gene>
    <name evidence="1" type="ORF">PYW08_003136</name>
</gene>
<name>A0ACC2QS99_9NEOP</name>
<reference evidence="1" key="1">
    <citation type="submission" date="2023-03" db="EMBL/GenBank/DDBJ databases">
        <title>Chromosome-level genomes of two armyworms, Mythimna separata and Mythimna loreyi, provide insights into the biosynthesis and reception of sex pheromones.</title>
        <authorList>
            <person name="Zhao H."/>
        </authorList>
    </citation>
    <scope>NUCLEOTIDE SEQUENCE</scope>
    <source>
        <strain evidence="1">BeijingLab</strain>
    </source>
</reference>
<comment type="caution">
    <text evidence="1">The sequence shown here is derived from an EMBL/GenBank/DDBJ whole genome shotgun (WGS) entry which is preliminary data.</text>
</comment>
<organism evidence="1 2">
    <name type="scientific">Mythimna loreyi</name>
    <dbReference type="NCBI Taxonomy" id="667449"/>
    <lineage>
        <taxon>Eukaryota</taxon>
        <taxon>Metazoa</taxon>
        <taxon>Ecdysozoa</taxon>
        <taxon>Arthropoda</taxon>
        <taxon>Hexapoda</taxon>
        <taxon>Insecta</taxon>
        <taxon>Pterygota</taxon>
        <taxon>Neoptera</taxon>
        <taxon>Endopterygota</taxon>
        <taxon>Lepidoptera</taxon>
        <taxon>Glossata</taxon>
        <taxon>Ditrysia</taxon>
        <taxon>Noctuoidea</taxon>
        <taxon>Noctuidae</taxon>
        <taxon>Noctuinae</taxon>
        <taxon>Hadenini</taxon>
        <taxon>Mythimna</taxon>
    </lineage>
</organism>
<keyword evidence="2" id="KW-1185">Reference proteome</keyword>
<proteinExistence type="predicted"/>
<dbReference type="EMBL" id="CM056790">
    <property type="protein sequence ID" value="KAJ8723224.1"/>
    <property type="molecule type" value="Genomic_DNA"/>
</dbReference>
<evidence type="ECO:0000313" key="2">
    <source>
        <dbReference type="Proteomes" id="UP001231649"/>
    </source>
</evidence>
<sequence>MISKRIFAFVLFCVSSILCEKKPCDMDDNKCLTEVANQKYEHFVTGLPGVEPSDPLRLDIFEMNVPTLKYKITNGTLTGMKNCHVGLIQMSKNIKKYYSHIECPFLVFKSKYEMKGKVGPEFVEGKGDCRIFFFNYNFLFNGDFDKKDCNDKKIHYQLKNNNLEIEAKGRVYYDFENLFYGDNAKSEEVHTFINKYWHYVDKLIRQPGLEAFMKMFINNVNAYMRKQSFDELFTAED</sequence>